<dbReference type="AlphaFoldDB" id="A0A6I3IMK0"/>
<protein>
    <submittedName>
        <fullName evidence="7">Rieske 2Fe-2S domain-containing protein</fullName>
    </submittedName>
</protein>
<name>A0A6I3IMK0_9MICO</name>
<keyword evidence="1" id="KW-0001">2Fe-2S</keyword>
<dbReference type="Gene3D" id="2.102.10.10">
    <property type="entry name" value="Rieske [2Fe-2S] iron-sulphur domain"/>
    <property type="match status" value="1"/>
</dbReference>
<dbReference type="PROSITE" id="PS51296">
    <property type="entry name" value="RIESKE"/>
    <property type="match status" value="1"/>
</dbReference>
<comment type="caution">
    <text evidence="7">The sequence shown here is derived from an EMBL/GenBank/DDBJ whole genome shotgun (WGS) entry which is preliminary data.</text>
</comment>
<evidence type="ECO:0000256" key="3">
    <source>
        <dbReference type="ARBA" id="ARBA00023002"/>
    </source>
</evidence>
<dbReference type="Proteomes" id="UP000431092">
    <property type="component" value="Unassembled WGS sequence"/>
</dbReference>
<evidence type="ECO:0000313" key="8">
    <source>
        <dbReference type="Proteomes" id="UP000431092"/>
    </source>
</evidence>
<dbReference type="EMBL" id="WLVL01000017">
    <property type="protein sequence ID" value="MTB71190.1"/>
    <property type="molecule type" value="Genomic_DNA"/>
</dbReference>
<dbReference type="InterPro" id="IPR036922">
    <property type="entry name" value="Rieske_2Fe-2S_sf"/>
</dbReference>
<keyword evidence="8" id="KW-1185">Reference proteome</keyword>
<keyword evidence="5" id="KW-0411">Iron-sulfur</keyword>
<sequence length="327" mass="35719">MPTAASRHIPVRRIPQPSPDAVRSTWREASLPRIERALAAARSEDAGGWYVLGASRDLRAGRSLVRRVGNREVALWRAHDGSVLAGPGACPHMGARLEGCDTDGTDVVCRWHGLRLPSEWPGTWAPLPAHDDGVLLWVQVPTSGEEPSSAPRTAPRPPASASFDAVHVRLARCEAQDIIANRLDPWHGAWFHPYAFSHLTVDEDASTDHCLVTDVTFRLSRTWGVPVRAEFTCPDSRTVVMTITDGEGEGSVVETHATPVGHDANGLPLTVMTEATIASSPRPGFTAARRLSPVLRPLVQRTQARLWDDDLAYAERRFLVRTGRVAT</sequence>
<dbReference type="GO" id="GO:0004497">
    <property type="term" value="F:monooxygenase activity"/>
    <property type="evidence" value="ECO:0007669"/>
    <property type="project" value="UniProtKB-ARBA"/>
</dbReference>
<dbReference type="InterPro" id="IPR050584">
    <property type="entry name" value="Cholesterol_7-desaturase"/>
</dbReference>
<keyword evidence="3" id="KW-0560">Oxidoreductase</keyword>
<evidence type="ECO:0000313" key="7">
    <source>
        <dbReference type="EMBL" id="MTB71190.1"/>
    </source>
</evidence>
<dbReference type="GO" id="GO:0051537">
    <property type="term" value="F:2 iron, 2 sulfur cluster binding"/>
    <property type="evidence" value="ECO:0007669"/>
    <property type="project" value="UniProtKB-KW"/>
</dbReference>
<dbReference type="SUPFAM" id="SSF50022">
    <property type="entry name" value="ISP domain"/>
    <property type="match status" value="1"/>
</dbReference>
<organism evidence="7 8">
    <name type="scientific">Arsenicicoccus cauae</name>
    <dbReference type="NCBI Taxonomy" id="2663847"/>
    <lineage>
        <taxon>Bacteria</taxon>
        <taxon>Bacillati</taxon>
        <taxon>Actinomycetota</taxon>
        <taxon>Actinomycetes</taxon>
        <taxon>Micrococcales</taxon>
        <taxon>Intrasporangiaceae</taxon>
        <taxon>Arsenicicoccus</taxon>
    </lineage>
</organism>
<dbReference type="PANTHER" id="PTHR21266">
    <property type="entry name" value="IRON-SULFUR DOMAIN CONTAINING PROTEIN"/>
    <property type="match status" value="1"/>
</dbReference>
<dbReference type="PANTHER" id="PTHR21266:SF60">
    <property type="entry name" value="3-KETOSTEROID-9-ALPHA-MONOOXYGENASE, OXYGENASE COMPONENT"/>
    <property type="match status" value="1"/>
</dbReference>
<keyword evidence="4" id="KW-0408">Iron</keyword>
<accession>A0A6I3IMK0</accession>
<evidence type="ECO:0000256" key="2">
    <source>
        <dbReference type="ARBA" id="ARBA00022723"/>
    </source>
</evidence>
<feature type="domain" description="Rieske" evidence="6">
    <location>
        <begin position="49"/>
        <end position="138"/>
    </location>
</feature>
<dbReference type="GO" id="GO:0016705">
    <property type="term" value="F:oxidoreductase activity, acting on paired donors, with incorporation or reduction of molecular oxygen"/>
    <property type="evidence" value="ECO:0007669"/>
    <property type="project" value="UniProtKB-ARBA"/>
</dbReference>
<evidence type="ECO:0000256" key="1">
    <source>
        <dbReference type="ARBA" id="ARBA00022714"/>
    </source>
</evidence>
<dbReference type="Pfam" id="PF19299">
    <property type="entry name" value="DUF5914"/>
    <property type="match status" value="1"/>
</dbReference>
<gene>
    <name evidence="7" type="ORF">GGG17_04220</name>
</gene>
<dbReference type="RefSeq" id="WP_154592519.1">
    <property type="nucleotide sequence ID" value="NZ_CP171001.1"/>
</dbReference>
<proteinExistence type="predicted"/>
<dbReference type="Pfam" id="PF00355">
    <property type="entry name" value="Rieske"/>
    <property type="match status" value="1"/>
</dbReference>
<dbReference type="GO" id="GO:0046872">
    <property type="term" value="F:metal ion binding"/>
    <property type="evidence" value="ECO:0007669"/>
    <property type="project" value="UniProtKB-KW"/>
</dbReference>
<dbReference type="InterPro" id="IPR017941">
    <property type="entry name" value="Rieske_2Fe-2S"/>
</dbReference>
<keyword evidence="2" id="KW-0479">Metal-binding</keyword>
<evidence type="ECO:0000259" key="6">
    <source>
        <dbReference type="PROSITE" id="PS51296"/>
    </source>
</evidence>
<dbReference type="CDD" id="cd03467">
    <property type="entry name" value="Rieske"/>
    <property type="match status" value="1"/>
</dbReference>
<evidence type="ECO:0000256" key="4">
    <source>
        <dbReference type="ARBA" id="ARBA00023004"/>
    </source>
</evidence>
<dbReference type="InterPro" id="IPR045612">
    <property type="entry name" value="DUF5914"/>
</dbReference>
<evidence type="ECO:0000256" key="5">
    <source>
        <dbReference type="ARBA" id="ARBA00023014"/>
    </source>
</evidence>
<reference evidence="7 8" key="1">
    <citation type="submission" date="2019-11" db="EMBL/GenBank/DDBJ databases">
        <title>Whole genome sequencing identifies a novel species of the genus Arsenicicoccus isolated from human blood.</title>
        <authorList>
            <person name="Jeong J.H."/>
            <person name="Kweon O.J."/>
            <person name="Kim H.R."/>
            <person name="Kim T.-H."/>
            <person name="Ha S.-M."/>
            <person name="Lee M.-K."/>
        </authorList>
    </citation>
    <scope>NUCLEOTIDE SEQUENCE [LARGE SCALE GENOMIC DNA]</scope>
    <source>
        <strain evidence="7 8">MKL-02</strain>
    </source>
</reference>